<accession>A0A0M9DCL1</accession>
<dbReference type="InterPro" id="IPR016181">
    <property type="entry name" value="Acyl_CoA_acyltransferase"/>
</dbReference>
<dbReference type="EMBL" id="JXCY01000006">
    <property type="protein sequence ID" value="KOY76162.1"/>
    <property type="molecule type" value="Genomic_DNA"/>
</dbReference>
<feature type="domain" description="N-acetyltransferase" evidence="1">
    <location>
        <begin position="2"/>
        <end position="162"/>
    </location>
</feature>
<organism evidence="2 3">
    <name type="scientific">Apilactobacillus kunkeei</name>
    <dbReference type="NCBI Taxonomy" id="148814"/>
    <lineage>
        <taxon>Bacteria</taxon>
        <taxon>Bacillati</taxon>
        <taxon>Bacillota</taxon>
        <taxon>Bacilli</taxon>
        <taxon>Lactobacillales</taxon>
        <taxon>Lactobacillaceae</taxon>
        <taxon>Apilactobacillus</taxon>
    </lineage>
</organism>
<evidence type="ECO:0000313" key="2">
    <source>
        <dbReference type="EMBL" id="KOY76162.1"/>
    </source>
</evidence>
<dbReference type="PATRIC" id="fig|148814.8.peg.655"/>
<dbReference type="SUPFAM" id="SSF55729">
    <property type="entry name" value="Acyl-CoA N-acyltransferases (Nat)"/>
    <property type="match status" value="1"/>
</dbReference>
<evidence type="ECO:0000313" key="3">
    <source>
        <dbReference type="Proteomes" id="UP000037778"/>
    </source>
</evidence>
<dbReference type="Proteomes" id="UP000037778">
    <property type="component" value="Unassembled WGS sequence"/>
</dbReference>
<keyword evidence="2" id="KW-0808">Transferase</keyword>
<evidence type="ECO:0000259" key="1">
    <source>
        <dbReference type="PROSITE" id="PS51186"/>
    </source>
</evidence>
<dbReference type="PROSITE" id="PS51186">
    <property type="entry name" value="GNAT"/>
    <property type="match status" value="1"/>
</dbReference>
<dbReference type="Gene3D" id="3.40.630.30">
    <property type="match status" value="1"/>
</dbReference>
<dbReference type="AlphaFoldDB" id="A0A0M9DCL1"/>
<dbReference type="RefSeq" id="WP_053791728.1">
    <property type="nucleotide sequence ID" value="NZ_JXCY01000006.1"/>
</dbReference>
<reference evidence="2 3" key="1">
    <citation type="journal article" date="2015" name="Genome Biol. Evol.">
        <title>Functionally Structured Genomes in Lactobacillus kunkeei Colonizing the Honey Crop and Food Products of Honeybees and Stingless Bees.</title>
        <authorList>
            <person name="Tamarit D."/>
            <person name="Ellegaard K.M."/>
            <person name="Wikander J."/>
            <person name="Olofsson T."/>
            <person name="Vasquez A."/>
            <person name="Andersson S.G."/>
        </authorList>
    </citation>
    <scope>NUCLEOTIDE SEQUENCE [LARGE SCALE GENOMIC DNA]</scope>
    <source>
        <strain evidence="2 3">LAko</strain>
    </source>
</reference>
<dbReference type="GO" id="GO:0016747">
    <property type="term" value="F:acyltransferase activity, transferring groups other than amino-acyl groups"/>
    <property type="evidence" value="ECO:0007669"/>
    <property type="project" value="InterPro"/>
</dbReference>
<name>A0A0M9DCL1_9LACO</name>
<sequence>MITFSNLSDNNDSSYWLNLYSDSFPINQRIDFNDLTNIANSNDSVQMLLIQLNSKNVGIIYLVDFDDQAFILYLAIDANMRCNGLGKLTINALKSRFKNGFILESESILVNSDNPKQRNARYRFYTNNGMIDTDLASKDSDDEFHLLTSNKDAGVDLYKKANQILGLDVDVIKYNK</sequence>
<gene>
    <name evidence="2" type="ORF">RZ71_06080</name>
</gene>
<comment type="caution">
    <text evidence="2">The sequence shown here is derived from an EMBL/GenBank/DDBJ whole genome shotgun (WGS) entry which is preliminary data.</text>
</comment>
<protein>
    <submittedName>
        <fullName evidence="2">Acetyltransferase (GNAT) family</fullName>
    </submittedName>
</protein>
<dbReference type="Pfam" id="PF00583">
    <property type="entry name" value="Acetyltransf_1"/>
    <property type="match status" value="1"/>
</dbReference>
<proteinExistence type="predicted"/>
<keyword evidence="3" id="KW-1185">Reference proteome</keyword>
<dbReference type="InterPro" id="IPR000182">
    <property type="entry name" value="GNAT_dom"/>
</dbReference>